<name>A0ABD3NIW2_9STRA</name>
<reference evidence="2 3" key="1">
    <citation type="submission" date="2024-10" db="EMBL/GenBank/DDBJ databases">
        <title>Updated reference genomes for cyclostephanoid diatoms.</title>
        <authorList>
            <person name="Roberts W.R."/>
            <person name="Alverson A.J."/>
        </authorList>
    </citation>
    <scope>NUCLEOTIDE SEQUENCE [LARGE SCALE GENOMIC DNA]</scope>
    <source>
        <strain evidence="2 3">AJA010-31</strain>
    </source>
</reference>
<evidence type="ECO:0000256" key="1">
    <source>
        <dbReference type="SAM" id="MobiDB-lite"/>
    </source>
</evidence>
<accession>A0ABD3NIW2</accession>
<evidence type="ECO:0000313" key="2">
    <source>
        <dbReference type="EMBL" id="KAL3774952.1"/>
    </source>
</evidence>
<feature type="region of interest" description="Disordered" evidence="1">
    <location>
        <begin position="1"/>
        <end position="20"/>
    </location>
</feature>
<comment type="caution">
    <text evidence="2">The sequence shown here is derived from an EMBL/GenBank/DDBJ whole genome shotgun (WGS) entry which is preliminary data.</text>
</comment>
<proteinExistence type="predicted"/>
<dbReference type="Proteomes" id="UP001530400">
    <property type="component" value="Unassembled WGS sequence"/>
</dbReference>
<gene>
    <name evidence="2" type="ORF">ACHAWO_007912</name>
</gene>
<dbReference type="AlphaFoldDB" id="A0ABD3NIW2"/>
<sequence length="126" mass="13988">MEEGYNEPGTDTAADKDANLRQARGRMKKWVVGIVEFFVMRSTDASKLLPGPKLRPGGILGGHEYIDLQYAIDKLGAAEDWSTGEDGSSHPEAVKGAVDEFREQMGDLAVYTSNEDFPSWYIQKPY</sequence>
<keyword evidence="3" id="KW-1185">Reference proteome</keyword>
<dbReference type="EMBL" id="JALLPJ020001172">
    <property type="protein sequence ID" value="KAL3774952.1"/>
    <property type="molecule type" value="Genomic_DNA"/>
</dbReference>
<evidence type="ECO:0000313" key="3">
    <source>
        <dbReference type="Proteomes" id="UP001530400"/>
    </source>
</evidence>
<protein>
    <submittedName>
        <fullName evidence="2">Uncharacterized protein</fullName>
    </submittedName>
</protein>
<organism evidence="2 3">
    <name type="scientific">Cyclotella atomus</name>
    <dbReference type="NCBI Taxonomy" id="382360"/>
    <lineage>
        <taxon>Eukaryota</taxon>
        <taxon>Sar</taxon>
        <taxon>Stramenopiles</taxon>
        <taxon>Ochrophyta</taxon>
        <taxon>Bacillariophyta</taxon>
        <taxon>Coscinodiscophyceae</taxon>
        <taxon>Thalassiosirophycidae</taxon>
        <taxon>Stephanodiscales</taxon>
        <taxon>Stephanodiscaceae</taxon>
        <taxon>Cyclotella</taxon>
    </lineage>
</organism>